<sequence length="114" mass="12726">MATLREIYRENSSTRAICKMLDGGPLTQTQISAAGDITNGCTCKCLKLLIDEGYVTRGPRAMNRHRTSIGPRPWTYVRTTKPLPETRTTLPAAPTAKELCDIMNSIIRRSMRLT</sequence>
<organism evidence="1 2">
    <name type="scientific">Paraburkholderia phenoliruptrix</name>
    <dbReference type="NCBI Taxonomy" id="252970"/>
    <lineage>
        <taxon>Bacteria</taxon>
        <taxon>Pseudomonadati</taxon>
        <taxon>Pseudomonadota</taxon>
        <taxon>Betaproteobacteria</taxon>
        <taxon>Burkholderiales</taxon>
        <taxon>Burkholderiaceae</taxon>
        <taxon>Paraburkholderia</taxon>
    </lineage>
</organism>
<proteinExistence type="predicted"/>
<dbReference type="AlphaFoldDB" id="A0A6J5BWK3"/>
<protein>
    <recommendedName>
        <fullName evidence="3">HTH marR-type domain-containing protein</fullName>
    </recommendedName>
</protein>
<dbReference type="EMBL" id="CADIKB010000028">
    <property type="protein sequence ID" value="CAB3720010.1"/>
    <property type="molecule type" value="Genomic_DNA"/>
</dbReference>
<name>A0A6J5BWK3_9BURK</name>
<evidence type="ECO:0000313" key="1">
    <source>
        <dbReference type="EMBL" id="CAB3720010.1"/>
    </source>
</evidence>
<reference evidence="1 2" key="1">
    <citation type="submission" date="2020-04" db="EMBL/GenBank/DDBJ databases">
        <authorList>
            <person name="De Canck E."/>
        </authorList>
    </citation>
    <scope>NUCLEOTIDE SEQUENCE [LARGE SCALE GENOMIC DNA]</scope>
    <source>
        <strain evidence="1 2">LMG 22037</strain>
    </source>
</reference>
<accession>A0A6J5BWK3</accession>
<evidence type="ECO:0000313" key="2">
    <source>
        <dbReference type="Proteomes" id="UP000494249"/>
    </source>
</evidence>
<gene>
    <name evidence="1" type="ORF">LMG22037_04682</name>
</gene>
<dbReference type="SUPFAM" id="SSF46785">
    <property type="entry name" value="Winged helix' DNA-binding domain"/>
    <property type="match status" value="1"/>
</dbReference>
<dbReference type="Proteomes" id="UP000494249">
    <property type="component" value="Unassembled WGS sequence"/>
</dbReference>
<evidence type="ECO:0008006" key="3">
    <source>
        <dbReference type="Google" id="ProtNLM"/>
    </source>
</evidence>
<dbReference type="InterPro" id="IPR036390">
    <property type="entry name" value="WH_DNA-bd_sf"/>
</dbReference>